<feature type="transmembrane region" description="Helical" evidence="1">
    <location>
        <begin position="198"/>
        <end position="217"/>
    </location>
</feature>
<name>A0A840SK05_9RHOB</name>
<evidence type="ECO:0000259" key="2">
    <source>
        <dbReference type="Pfam" id="PF02517"/>
    </source>
</evidence>
<feature type="transmembrane region" description="Helical" evidence="1">
    <location>
        <begin position="33"/>
        <end position="55"/>
    </location>
</feature>
<keyword evidence="4" id="KW-1185">Reference proteome</keyword>
<dbReference type="InterPro" id="IPR003675">
    <property type="entry name" value="Rce1/LyrA-like_dom"/>
</dbReference>
<evidence type="ECO:0000256" key="1">
    <source>
        <dbReference type="SAM" id="Phobius"/>
    </source>
</evidence>
<protein>
    <recommendedName>
        <fullName evidence="2">CAAX prenyl protease 2/Lysostaphin resistance protein A-like domain-containing protein</fullName>
    </recommendedName>
</protein>
<sequence length="300" mass="30624">MPADPSIRTTRPTTHLTSRFAAFVAPARPRPALWRLVTGTGFALAGWFGAALVVMPRAGDGASGVLLFLASFGGLVLGLSVAVRLLHRRSFASLVGPGGLRLRPLAIGAGAALGVAAVSGTVAVAIAPPVQGQPVAAWLRTALVALPLIALQSTAEELLFRGYLLQGLAARFRSRLVWFVLPAVIFGALHWNPADYGAAAPLAVASITLSGLLFADITVRTGNLSAAIGIHIATNVVAILVVSPPSTLDGLALFILVPGSGGAGGTGPLIALDLALTLAAWGVWIALRRRILAPQSGASM</sequence>
<comment type="caution">
    <text evidence="3">The sequence shown here is derived from an EMBL/GenBank/DDBJ whole genome shotgun (WGS) entry which is preliminary data.</text>
</comment>
<gene>
    <name evidence="3" type="ORF">HNP73_001215</name>
</gene>
<organism evidence="3 4">
    <name type="scientific">Amaricoccus macauensis</name>
    <dbReference type="NCBI Taxonomy" id="57001"/>
    <lineage>
        <taxon>Bacteria</taxon>
        <taxon>Pseudomonadati</taxon>
        <taxon>Pseudomonadota</taxon>
        <taxon>Alphaproteobacteria</taxon>
        <taxon>Rhodobacterales</taxon>
        <taxon>Paracoccaceae</taxon>
        <taxon>Amaricoccus</taxon>
    </lineage>
</organism>
<dbReference type="EMBL" id="JACHFM010000001">
    <property type="protein sequence ID" value="MBB5221294.1"/>
    <property type="molecule type" value="Genomic_DNA"/>
</dbReference>
<evidence type="ECO:0000313" key="4">
    <source>
        <dbReference type="Proteomes" id="UP000549457"/>
    </source>
</evidence>
<dbReference type="Proteomes" id="UP000549457">
    <property type="component" value="Unassembled WGS sequence"/>
</dbReference>
<dbReference type="PANTHER" id="PTHR39430">
    <property type="entry name" value="MEMBRANE-ASSOCIATED PROTEASE-RELATED"/>
    <property type="match status" value="1"/>
</dbReference>
<feature type="transmembrane region" description="Helical" evidence="1">
    <location>
        <begin position="263"/>
        <end position="287"/>
    </location>
</feature>
<dbReference type="AlphaFoldDB" id="A0A840SK05"/>
<keyword evidence="1" id="KW-1133">Transmembrane helix</keyword>
<feature type="transmembrane region" description="Helical" evidence="1">
    <location>
        <begin position="61"/>
        <end position="83"/>
    </location>
</feature>
<accession>A0A840SK05</accession>
<feature type="transmembrane region" description="Helical" evidence="1">
    <location>
        <begin position="104"/>
        <end position="126"/>
    </location>
</feature>
<keyword evidence="1" id="KW-0472">Membrane</keyword>
<keyword evidence="1" id="KW-0812">Transmembrane</keyword>
<reference evidence="3 4" key="1">
    <citation type="submission" date="2020-08" db="EMBL/GenBank/DDBJ databases">
        <title>Genomic Encyclopedia of Type Strains, Phase IV (KMG-IV): sequencing the most valuable type-strain genomes for metagenomic binning, comparative biology and taxonomic classification.</title>
        <authorList>
            <person name="Goeker M."/>
        </authorList>
    </citation>
    <scope>NUCLEOTIDE SEQUENCE [LARGE SCALE GENOMIC DNA]</scope>
    <source>
        <strain evidence="3 4">DSM 101730</strain>
    </source>
</reference>
<feature type="domain" description="CAAX prenyl protease 2/Lysostaphin resistance protein A-like" evidence="2">
    <location>
        <begin position="141"/>
        <end position="237"/>
    </location>
</feature>
<feature type="transmembrane region" description="Helical" evidence="1">
    <location>
        <begin position="224"/>
        <end position="243"/>
    </location>
</feature>
<proteinExistence type="predicted"/>
<dbReference type="Pfam" id="PF02517">
    <property type="entry name" value="Rce1-like"/>
    <property type="match status" value="1"/>
</dbReference>
<dbReference type="GO" id="GO:0080120">
    <property type="term" value="P:CAAX-box protein maturation"/>
    <property type="evidence" value="ECO:0007669"/>
    <property type="project" value="UniProtKB-ARBA"/>
</dbReference>
<evidence type="ECO:0000313" key="3">
    <source>
        <dbReference type="EMBL" id="MBB5221294.1"/>
    </source>
</evidence>
<dbReference type="GO" id="GO:0004175">
    <property type="term" value="F:endopeptidase activity"/>
    <property type="evidence" value="ECO:0007669"/>
    <property type="project" value="UniProtKB-ARBA"/>
</dbReference>
<dbReference type="RefSeq" id="WP_184147678.1">
    <property type="nucleotide sequence ID" value="NZ_JACHFM010000001.1"/>
</dbReference>
<feature type="transmembrane region" description="Helical" evidence="1">
    <location>
        <begin position="176"/>
        <end position="192"/>
    </location>
</feature>
<dbReference type="PANTHER" id="PTHR39430:SF1">
    <property type="entry name" value="PROTEASE"/>
    <property type="match status" value="1"/>
</dbReference>
<feature type="transmembrane region" description="Helical" evidence="1">
    <location>
        <begin position="138"/>
        <end position="155"/>
    </location>
</feature>